<dbReference type="AlphaFoldDB" id="A0A538U0A6"/>
<proteinExistence type="predicted"/>
<feature type="transmembrane region" description="Helical" evidence="6">
    <location>
        <begin position="53"/>
        <end position="72"/>
    </location>
</feature>
<dbReference type="InterPro" id="IPR002797">
    <property type="entry name" value="Polysacc_synth"/>
</dbReference>
<evidence type="ECO:0000256" key="3">
    <source>
        <dbReference type="ARBA" id="ARBA00022692"/>
    </source>
</evidence>
<comment type="subcellular location">
    <subcellularLocation>
        <location evidence="1">Cell membrane</location>
        <topology evidence="1">Multi-pass membrane protein</topology>
    </subcellularLocation>
</comment>
<accession>A0A538U0A6</accession>
<evidence type="ECO:0000313" key="8">
    <source>
        <dbReference type="Proteomes" id="UP000319836"/>
    </source>
</evidence>
<dbReference type="GO" id="GO:0005886">
    <property type="term" value="C:plasma membrane"/>
    <property type="evidence" value="ECO:0007669"/>
    <property type="project" value="UniProtKB-SubCell"/>
</dbReference>
<feature type="transmembrane region" description="Helical" evidence="6">
    <location>
        <begin position="84"/>
        <end position="110"/>
    </location>
</feature>
<dbReference type="PANTHER" id="PTHR30250:SF11">
    <property type="entry name" value="O-ANTIGEN TRANSPORTER-RELATED"/>
    <property type="match status" value="1"/>
</dbReference>
<dbReference type="Proteomes" id="UP000319836">
    <property type="component" value="Unassembled WGS sequence"/>
</dbReference>
<feature type="transmembrane region" description="Helical" evidence="6">
    <location>
        <begin position="12"/>
        <end position="33"/>
    </location>
</feature>
<keyword evidence="3 6" id="KW-0812">Transmembrane</keyword>
<feature type="transmembrane region" description="Helical" evidence="6">
    <location>
        <begin position="212"/>
        <end position="233"/>
    </location>
</feature>
<evidence type="ECO:0000256" key="1">
    <source>
        <dbReference type="ARBA" id="ARBA00004651"/>
    </source>
</evidence>
<evidence type="ECO:0000256" key="6">
    <source>
        <dbReference type="SAM" id="Phobius"/>
    </source>
</evidence>
<evidence type="ECO:0000256" key="5">
    <source>
        <dbReference type="ARBA" id="ARBA00023136"/>
    </source>
</evidence>
<protein>
    <recommendedName>
        <fullName evidence="9">Polysaccharide biosynthesis protein</fullName>
    </recommendedName>
</protein>
<name>A0A538U0A6_UNCEI</name>
<organism evidence="7 8">
    <name type="scientific">Eiseniibacteriota bacterium</name>
    <dbReference type="NCBI Taxonomy" id="2212470"/>
    <lineage>
        <taxon>Bacteria</taxon>
        <taxon>Candidatus Eiseniibacteriota</taxon>
    </lineage>
</organism>
<comment type="caution">
    <text evidence="7">The sequence shown here is derived from an EMBL/GenBank/DDBJ whole genome shotgun (WGS) entry which is preliminary data.</text>
</comment>
<feature type="transmembrane region" description="Helical" evidence="6">
    <location>
        <begin position="152"/>
        <end position="172"/>
    </location>
</feature>
<dbReference type="PANTHER" id="PTHR30250">
    <property type="entry name" value="PST FAMILY PREDICTED COLANIC ACID TRANSPORTER"/>
    <property type="match status" value="1"/>
</dbReference>
<evidence type="ECO:0000256" key="4">
    <source>
        <dbReference type="ARBA" id="ARBA00022989"/>
    </source>
</evidence>
<evidence type="ECO:0000313" key="7">
    <source>
        <dbReference type="EMBL" id="TMQ69346.1"/>
    </source>
</evidence>
<feature type="transmembrane region" description="Helical" evidence="6">
    <location>
        <begin position="122"/>
        <end position="140"/>
    </location>
</feature>
<feature type="transmembrane region" description="Helical" evidence="6">
    <location>
        <begin position="178"/>
        <end position="200"/>
    </location>
</feature>
<dbReference type="EMBL" id="VBPA01000309">
    <property type="protein sequence ID" value="TMQ69346.1"/>
    <property type="molecule type" value="Genomic_DNA"/>
</dbReference>
<evidence type="ECO:0000256" key="2">
    <source>
        <dbReference type="ARBA" id="ARBA00022475"/>
    </source>
</evidence>
<keyword evidence="2" id="KW-1003">Cell membrane</keyword>
<keyword evidence="4 6" id="KW-1133">Transmembrane helix</keyword>
<keyword evidence="5 6" id="KW-0472">Membrane</keyword>
<dbReference type="InterPro" id="IPR050833">
    <property type="entry name" value="Poly_Biosynth_Transport"/>
</dbReference>
<feature type="non-terminal residue" evidence="7">
    <location>
        <position position="259"/>
    </location>
</feature>
<sequence>MREALKRLTAESLVYGLGQVSGRVVQLLLVPILTRVLTRDVYGVGDLVLAYTQFVVVFLVFGMDGALVRFFYQEPDRQARRRMVATSLAFRVGISLLFALLLAALARWLTPAIMGSSAYRKYVAIGAVTLPFTLLTLFANDVLRVTFQPWKFITLNITQTVVTGAVSLWLVLGRHLGVAGVLYGNLAGDAAAAALGLILIRHSITAAFDGAVLRRMLRFGVPLVPAALAYGVVGAADRFFLQRVHGLGAVGVYAIAVKF</sequence>
<evidence type="ECO:0008006" key="9">
    <source>
        <dbReference type="Google" id="ProtNLM"/>
    </source>
</evidence>
<dbReference type="Pfam" id="PF01943">
    <property type="entry name" value="Polysacc_synt"/>
    <property type="match status" value="1"/>
</dbReference>
<gene>
    <name evidence="7" type="ORF">E6K80_12010</name>
</gene>
<reference evidence="7 8" key="1">
    <citation type="journal article" date="2019" name="Nat. Microbiol.">
        <title>Mediterranean grassland soil C-N compound turnover is dependent on rainfall and depth, and is mediated by genomically divergent microorganisms.</title>
        <authorList>
            <person name="Diamond S."/>
            <person name="Andeer P.F."/>
            <person name="Li Z."/>
            <person name="Crits-Christoph A."/>
            <person name="Burstein D."/>
            <person name="Anantharaman K."/>
            <person name="Lane K.R."/>
            <person name="Thomas B.C."/>
            <person name="Pan C."/>
            <person name="Northen T.R."/>
            <person name="Banfield J.F."/>
        </authorList>
    </citation>
    <scope>NUCLEOTIDE SEQUENCE [LARGE SCALE GENOMIC DNA]</scope>
    <source>
        <strain evidence="7">WS_10</strain>
    </source>
</reference>